<dbReference type="Proteomes" id="UP000271587">
    <property type="component" value="Chromosome"/>
</dbReference>
<reference evidence="2 3" key="1">
    <citation type="submission" date="2018-11" db="EMBL/GenBank/DDBJ databases">
        <authorList>
            <person name="Kleinhagauer T."/>
            <person name="Glaeser S.P."/>
            <person name="Spergser J."/>
            <person name="Ruckert C."/>
            <person name="Kaempfer P."/>
            <person name="Busse H.-J."/>
        </authorList>
    </citation>
    <scope>NUCLEOTIDE SEQUENCE [LARGE SCALE GENOMIC DNA]</scope>
    <source>
        <strain evidence="2 3">W8</strain>
    </source>
</reference>
<sequence>MSLQHAFDRLIAQHERFRPSLTPNTNTLSAAELASRDTIEGAVAECQDIFQLEHQRHAAQLWLYTLLGDVLTPSVMLMVQGEEIPSLNFHNGTLFRREGNFWFGFLPGSGADSHRQAGEELARSLSPVVEGLCEHFAIRPAPLWALIADGVIQPAIAAGNEDFETAKGYRVAEALHEGIAEVAGDCLAPMRVEAIEDSGLVAVDPQHLEAEEPEYLLPHRSSCCMIFHSPAADVCTSCPRQDRQQRIAAQISAIRGF</sequence>
<protein>
    <recommendedName>
        <fullName evidence="1">Ferric siderophore reductase C-terminal domain-containing protein</fullName>
    </recommendedName>
</protein>
<gene>
    <name evidence="2" type="ORF">CGERO_04330</name>
</gene>
<keyword evidence="3" id="KW-1185">Reference proteome</keyword>
<evidence type="ECO:0000313" key="3">
    <source>
        <dbReference type="Proteomes" id="UP000271587"/>
    </source>
</evidence>
<dbReference type="InterPro" id="IPR024726">
    <property type="entry name" value="FhuF_C"/>
</dbReference>
<feature type="domain" description="Ferric siderophore reductase C-terminal" evidence="1">
    <location>
        <begin position="220"/>
        <end position="240"/>
    </location>
</feature>
<proteinExistence type="predicted"/>
<dbReference type="AlphaFoldDB" id="A0A3G6J075"/>
<evidence type="ECO:0000259" key="1">
    <source>
        <dbReference type="Pfam" id="PF11575"/>
    </source>
</evidence>
<accession>A0A3G6J075</accession>
<dbReference type="Pfam" id="PF11575">
    <property type="entry name" value="FhuF_C"/>
    <property type="match status" value="1"/>
</dbReference>
<dbReference type="OrthoDB" id="3290158at2"/>
<evidence type="ECO:0000313" key="2">
    <source>
        <dbReference type="EMBL" id="AZA11183.1"/>
    </source>
</evidence>
<dbReference type="RefSeq" id="WP_123933633.1">
    <property type="nucleotide sequence ID" value="NZ_CP033897.1"/>
</dbReference>
<dbReference type="EMBL" id="CP033897">
    <property type="protein sequence ID" value="AZA11183.1"/>
    <property type="molecule type" value="Genomic_DNA"/>
</dbReference>
<dbReference type="GO" id="GO:0051537">
    <property type="term" value="F:2 iron, 2 sulfur cluster binding"/>
    <property type="evidence" value="ECO:0007669"/>
    <property type="project" value="InterPro"/>
</dbReference>
<name>A0A3G6J075_9CORY</name>
<dbReference type="KEGG" id="cgk:CGERO_04330"/>
<organism evidence="2 3">
    <name type="scientific">Corynebacterium gerontici</name>
    <dbReference type="NCBI Taxonomy" id="2079234"/>
    <lineage>
        <taxon>Bacteria</taxon>
        <taxon>Bacillati</taxon>
        <taxon>Actinomycetota</taxon>
        <taxon>Actinomycetes</taxon>
        <taxon>Mycobacteriales</taxon>
        <taxon>Corynebacteriaceae</taxon>
        <taxon>Corynebacterium</taxon>
    </lineage>
</organism>